<evidence type="ECO:0000256" key="7">
    <source>
        <dbReference type="ARBA" id="ARBA00022840"/>
    </source>
</evidence>
<keyword evidence="6" id="KW-0227">DNA damage</keyword>
<evidence type="ECO:0000256" key="4">
    <source>
        <dbReference type="ARBA" id="ARBA00022454"/>
    </source>
</evidence>
<dbReference type="GO" id="GO:0000724">
    <property type="term" value="P:double-strand break repair via homologous recombination"/>
    <property type="evidence" value="ECO:0007669"/>
    <property type="project" value="TreeGrafter"/>
</dbReference>
<evidence type="ECO:0000256" key="11">
    <source>
        <dbReference type="ARBA" id="ARBA00023242"/>
    </source>
</evidence>
<dbReference type="Proteomes" id="UP000291343">
    <property type="component" value="Unassembled WGS sequence"/>
</dbReference>
<feature type="coiled-coil region" evidence="12">
    <location>
        <begin position="616"/>
        <end position="720"/>
    </location>
</feature>
<evidence type="ECO:0000256" key="2">
    <source>
        <dbReference type="ARBA" id="ARBA00004286"/>
    </source>
</evidence>
<dbReference type="GO" id="GO:0035861">
    <property type="term" value="C:site of double-strand break"/>
    <property type="evidence" value="ECO:0007669"/>
    <property type="project" value="TreeGrafter"/>
</dbReference>
<evidence type="ECO:0000256" key="10">
    <source>
        <dbReference type="ARBA" id="ARBA00023204"/>
    </source>
</evidence>
<feature type="domain" description="RecF/RecN/SMC N-terminal" evidence="13">
    <location>
        <begin position="1"/>
        <end position="997"/>
    </location>
</feature>
<comment type="subcellular location">
    <subcellularLocation>
        <location evidence="2">Chromosome</location>
    </subcellularLocation>
    <subcellularLocation>
        <location evidence="1">Nucleus</location>
    </subcellularLocation>
</comment>
<evidence type="ECO:0000256" key="9">
    <source>
        <dbReference type="ARBA" id="ARBA00023172"/>
    </source>
</evidence>
<evidence type="ECO:0000256" key="3">
    <source>
        <dbReference type="ARBA" id="ARBA00006793"/>
    </source>
</evidence>
<name>A0A482WZL0_LAOST</name>
<feature type="coiled-coil region" evidence="12">
    <location>
        <begin position="749"/>
        <end position="800"/>
    </location>
</feature>
<keyword evidence="5" id="KW-0547">Nucleotide-binding</keyword>
<evidence type="ECO:0000256" key="8">
    <source>
        <dbReference type="ARBA" id="ARBA00023054"/>
    </source>
</evidence>
<dbReference type="OrthoDB" id="10072614at2759"/>
<evidence type="ECO:0000313" key="15">
    <source>
        <dbReference type="Proteomes" id="UP000291343"/>
    </source>
</evidence>
<dbReference type="AlphaFoldDB" id="A0A482WZL0"/>
<dbReference type="FunCoup" id="A0A482WZL0">
    <property type="interactions" value="1375"/>
</dbReference>
<keyword evidence="7" id="KW-0067">ATP-binding</keyword>
<keyword evidence="8 12" id="KW-0175">Coiled coil</keyword>
<dbReference type="SUPFAM" id="SSF52540">
    <property type="entry name" value="P-loop containing nucleoside triphosphate hydrolases"/>
    <property type="match status" value="2"/>
</dbReference>
<keyword evidence="15" id="KW-1185">Reference proteome</keyword>
<dbReference type="STRING" id="195883.A0A482WZL0"/>
<keyword evidence="4" id="KW-0158">Chromosome</keyword>
<dbReference type="EMBL" id="QKKF02020956">
    <property type="protein sequence ID" value="RZF38975.1"/>
    <property type="molecule type" value="Genomic_DNA"/>
</dbReference>
<dbReference type="GO" id="GO:0003697">
    <property type="term" value="F:single-stranded DNA binding"/>
    <property type="evidence" value="ECO:0007669"/>
    <property type="project" value="TreeGrafter"/>
</dbReference>
<evidence type="ECO:0000256" key="5">
    <source>
        <dbReference type="ARBA" id="ARBA00022741"/>
    </source>
</evidence>
<evidence type="ECO:0000256" key="1">
    <source>
        <dbReference type="ARBA" id="ARBA00004123"/>
    </source>
</evidence>
<sequence>MLKKIVVKNFMCHDFFEITLNPRVNFITGQNGSGKSAIVAALMLGFGQRATVTNRGQSVKDFIKRGRHSAVIEITLLNDDNPFELEEYGPEITVIRKITENSSTYTLRDIQGKSHPCNAKLLNALLLHFSIQPNNPLCILSQDVARTFLQKFDPRSLYNLYSQATLSKTINESFADSKETNRRTQQQLARKKEDIAKLKSEVEEAEKKKKFAERFEFLNIRIEEVKNELVWSKIQAQKNNAENKKKIQAEVDLERDKILDKIKNSSDEALKTKLRELHIEMGHGHEKIVEFEKQQTKEKEVLVEVQNELSNLKQQFKETDQLIQRKDREIKQLEEASNKVLKVNVPEIQRQKKELQSIVTEIQEKEAVRKTTEVYISQLENTHHDNTQKIDKIDSEIRRVSNIINESRKQIELYKKGKSLALYGDWMPRFVEEINKAANMGRFTKKPKGPIGSYLQVTDPEWAPAIEKHLKSFLSQFCLNSSADLKLFNEIAERFVPARNAPAVSISPFLPTVHDYSQHEVKHQYYSSLVRLLKCSDPDVLNCLLDEAAVEQILLVPTAKDACQICELPVNVPRNLVKCLTMDADTVSPAPSYRFFSGRMNSKVANFLQINPAQQLNYLEKKINEAREELRTLKETRKNNEDETNSIRNDLDEQQRTFESLRRKLSNLTGRKLELETKIDFEPVSVDLYKRDIEMSMSEVLAAEKKKEEIVEKISEAEVKVKVVVNNLRNFKEAVRPLLDEKNKILQLIDSTEKDLRDKERLGAKLRAQFNSLCEKEKSLREEQEKISKTIQEMTEKAQQTTPVENARELLEVEEDLREIRGELAGLKEFCKDNTMEIAEQDFRVKRKLLLSSSRFMRRLEEMAKITAEKLEKDMKTIEISEERQLAVAKALFSEVLRRRDLQGTFALDNNNQILKMNVVRGREKATGKKGEISSLSGGEKSFATIAFIIAVWESMTVPFFVMDEFDVFTDVITRNTILRMLTEYASQNSAQFISLTPHDLSKVDTNRADVTVHKINNPRA</sequence>
<dbReference type="Gene3D" id="3.40.50.300">
    <property type="entry name" value="P-loop containing nucleotide triphosphate hydrolases"/>
    <property type="match status" value="2"/>
</dbReference>
<dbReference type="GO" id="GO:0030915">
    <property type="term" value="C:Smc5-Smc6 complex"/>
    <property type="evidence" value="ECO:0007669"/>
    <property type="project" value="TreeGrafter"/>
</dbReference>
<dbReference type="InParanoid" id="A0A482WZL0"/>
<dbReference type="InterPro" id="IPR003395">
    <property type="entry name" value="RecF/RecN/SMC_N"/>
</dbReference>
<protein>
    <recommendedName>
        <fullName evidence="13">RecF/RecN/SMC N-terminal domain-containing protein</fullName>
    </recommendedName>
</protein>
<comment type="similarity">
    <text evidence="3">Belongs to the SMC family. SMC6 subfamily.</text>
</comment>
<evidence type="ECO:0000313" key="14">
    <source>
        <dbReference type="EMBL" id="RZF38975.1"/>
    </source>
</evidence>
<reference evidence="14 15" key="1">
    <citation type="journal article" date="2017" name="Gigascience">
        <title>Genome sequence of the small brown planthopper, Laodelphax striatellus.</title>
        <authorList>
            <person name="Zhu J."/>
            <person name="Jiang F."/>
            <person name="Wang X."/>
            <person name="Yang P."/>
            <person name="Bao Y."/>
            <person name="Zhao W."/>
            <person name="Wang W."/>
            <person name="Lu H."/>
            <person name="Wang Q."/>
            <person name="Cui N."/>
            <person name="Li J."/>
            <person name="Chen X."/>
            <person name="Luo L."/>
            <person name="Yu J."/>
            <person name="Kang L."/>
            <person name="Cui F."/>
        </authorList>
    </citation>
    <scope>NUCLEOTIDE SEQUENCE [LARGE SCALE GENOMIC DNA]</scope>
    <source>
        <strain evidence="14">Lst14</strain>
    </source>
</reference>
<proteinExistence type="inferred from homology"/>
<dbReference type="InterPro" id="IPR027417">
    <property type="entry name" value="P-loop_NTPase"/>
</dbReference>
<dbReference type="Pfam" id="PF02463">
    <property type="entry name" value="SMC_N"/>
    <property type="match status" value="1"/>
</dbReference>
<feature type="coiled-coil region" evidence="12">
    <location>
        <begin position="295"/>
        <end position="368"/>
    </location>
</feature>
<organism evidence="14 15">
    <name type="scientific">Laodelphax striatellus</name>
    <name type="common">Small brown planthopper</name>
    <name type="synonym">Delphax striatella</name>
    <dbReference type="NCBI Taxonomy" id="195883"/>
    <lineage>
        <taxon>Eukaryota</taxon>
        <taxon>Metazoa</taxon>
        <taxon>Ecdysozoa</taxon>
        <taxon>Arthropoda</taxon>
        <taxon>Hexapoda</taxon>
        <taxon>Insecta</taxon>
        <taxon>Pterygota</taxon>
        <taxon>Neoptera</taxon>
        <taxon>Paraneoptera</taxon>
        <taxon>Hemiptera</taxon>
        <taxon>Auchenorrhyncha</taxon>
        <taxon>Fulgoroidea</taxon>
        <taxon>Delphacidae</taxon>
        <taxon>Criomorphinae</taxon>
        <taxon>Laodelphax</taxon>
    </lineage>
</organism>
<dbReference type="SMR" id="A0A482WZL0"/>
<gene>
    <name evidence="14" type="ORF">LSTR_LSTR003718</name>
</gene>
<evidence type="ECO:0000256" key="12">
    <source>
        <dbReference type="SAM" id="Coils"/>
    </source>
</evidence>
<dbReference type="GO" id="GO:0005634">
    <property type="term" value="C:nucleus"/>
    <property type="evidence" value="ECO:0007669"/>
    <property type="project" value="UniProtKB-SubCell"/>
</dbReference>
<dbReference type="PANTHER" id="PTHR19306:SF6">
    <property type="entry name" value="STRUCTURAL MAINTENANCE OF CHROMOSOMES PROTEIN 6"/>
    <property type="match status" value="1"/>
</dbReference>
<accession>A0A482WZL0</accession>
<comment type="caution">
    <text evidence="14">The sequence shown here is derived from an EMBL/GenBank/DDBJ whole genome shotgun (WGS) entry which is preliminary data.</text>
</comment>
<evidence type="ECO:0000259" key="13">
    <source>
        <dbReference type="Pfam" id="PF02463"/>
    </source>
</evidence>
<feature type="coiled-coil region" evidence="12">
    <location>
        <begin position="181"/>
        <end position="228"/>
    </location>
</feature>
<keyword evidence="11" id="KW-0539">Nucleus</keyword>
<dbReference type="GO" id="GO:0003684">
    <property type="term" value="F:damaged DNA binding"/>
    <property type="evidence" value="ECO:0007669"/>
    <property type="project" value="TreeGrafter"/>
</dbReference>
<dbReference type="GO" id="GO:0005524">
    <property type="term" value="F:ATP binding"/>
    <property type="evidence" value="ECO:0007669"/>
    <property type="project" value="UniProtKB-KW"/>
</dbReference>
<keyword evidence="10" id="KW-0234">DNA repair</keyword>
<keyword evidence="9" id="KW-0233">DNA recombination</keyword>
<dbReference type="PANTHER" id="PTHR19306">
    <property type="entry name" value="STRUCTURAL MAINTENANCE OF CHROMOSOMES 5,6 SMC5, SMC6"/>
    <property type="match status" value="1"/>
</dbReference>
<evidence type="ECO:0000256" key="6">
    <source>
        <dbReference type="ARBA" id="ARBA00022763"/>
    </source>
</evidence>